<keyword evidence="2" id="KW-1133">Transmembrane helix</keyword>
<accession>A0A8S0T5M6</accession>
<dbReference type="Proteomes" id="UP000594638">
    <property type="component" value="Unassembled WGS sequence"/>
</dbReference>
<feature type="compositionally biased region" description="Polar residues" evidence="1">
    <location>
        <begin position="17"/>
        <end position="31"/>
    </location>
</feature>
<comment type="caution">
    <text evidence="4">The sequence shown here is derived from an EMBL/GenBank/DDBJ whole genome shotgun (WGS) entry which is preliminary data.</text>
</comment>
<dbReference type="AlphaFoldDB" id="A0A8S0T5M6"/>
<gene>
    <name evidence="4" type="ORF">OLEA9_A028589</name>
</gene>
<feature type="transmembrane region" description="Helical" evidence="2">
    <location>
        <begin position="237"/>
        <end position="257"/>
    </location>
</feature>
<feature type="domain" description="DUF6821" evidence="3">
    <location>
        <begin position="180"/>
        <end position="301"/>
    </location>
</feature>
<evidence type="ECO:0000259" key="3">
    <source>
        <dbReference type="Pfam" id="PF20705"/>
    </source>
</evidence>
<dbReference type="InterPro" id="IPR045883">
    <property type="entry name" value="At4g13530-like"/>
</dbReference>
<evidence type="ECO:0000313" key="5">
    <source>
        <dbReference type="Proteomes" id="UP000594638"/>
    </source>
</evidence>
<dbReference type="Gramene" id="OE9A028589T2">
    <property type="protein sequence ID" value="OE9A028589C2"/>
    <property type="gene ID" value="OE9A028589"/>
</dbReference>
<feature type="compositionally biased region" description="Basic and acidic residues" evidence="1">
    <location>
        <begin position="185"/>
        <end position="203"/>
    </location>
</feature>
<keyword evidence="5" id="KW-1185">Reference proteome</keyword>
<dbReference type="InterPro" id="IPR049224">
    <property type="entry name" value="DUF6821"/>
</dbReference>
<dbReference type="OrthoDB" id="1931521at2759"/>
<dbReference type="EMBL" id="CACTIH010005673">
    <property type="protein sequence ID" value="CAA3000171.1"/>
    <property type="molecule type" value="Genomic_DNA"/>
</dbReference>
<protein>
    <recommendedName>
        <fullName evidence="3">DUF6821 domain-containing protein</fullName>
    </recommendedName>
</protein>
<name>A0A8S0T5M6_OLEEU</name>
<proteinExistence type="predicted"/>
<organism evidence="4 5">
    <name type="scientific">Olea europaea subsp. europaea</name>
    <dbReference type="NCBI Taxonomy" id="158383"/>
    <lineage>
        <taxon>Eukaryota</taxon>
        <taxon>Viridiplantae</taxon>
        <taxon>Streptophyta</taxon>
        <taxon>Embryophyta</taxon>
        <taxon>Tracheophyta</taxon>
        <taxon>Spermatophyta</taxon>
        <taxon>Magnoliopsida</taxon>
        <taxon>eudicotyledons</taxon>
        <taxon>Gunneridae</taxon>
        <taxon>Pentapetalae</taxon>
        <taxon>asterids</taxon>
        <taxon>lamiids</taxon>
        <taxon>Lamiales</taxon>
        <taxon>Oleaceae</taxon>
        <taxon>Oleeae</taxon>
        <taxon>Olea</taxon>
    </lineage>
</organism>
<evidence type="ECO:0000256" key="2">
    <source>
        <dbReference type="SAM" id="Phobius"/>
    </source>
</evidence>
<feature type="region of interest" description="Disordered" evidence="1">
    <location>
        <begin position="164"/>
        <end position="206"/>
    </location>
</feature>
<dbReference type="PANTHER" id="PTHR33646">
    <property type="entry name" value="GB|AAF00631.1"/>
    <property type="match status" value="1"/>
</dbReference>
<evidence type="ECO:0000256" key="1">
    <source>
        <dbReference type="SAM" id="MobiDB-lite"/>
    </source>
</evidence>
<evidence type="ECO:0000313" key="4">
    <source>
        <dbReference type="EMBL" id="CAA3000171.1"/>
    </source>
</evidence>
<feature type="compositionally biased region" description="Basic and acidic residues" evidence="1">
    <location>
        <begin position="93"/>
        <end position="102"/>
    </location>
</feature>
<keyword evidence="2" id="KW-0812">Transmembrane</keyword>
<dbReference type="PANTHER" id="PTHR33646:SF6">
    <property type="entry name" value="TRANSMEMBRANE PROTEIN"/>
    <property type="match status" value="1"/>
</dbReference>
<feature type="region of interest" description="Disordered" evidence="1">
    <location>
        <begin position="46"/>
        <end position="102"/>
    </location>
</feature>
<keyword evidence="2" id="KW-0472">Membrane</keyword>
<dbReference type="Pfam" id="PF20705">
    <property type="entry name" value="DUF6821"/>
    <property type="match status" value="1"/>
</dbReference>
<feature type="region of interest" description="Disordered" evidence="1">
    <location>
        <begin position="1"/>
        <end position="31"/>
    </location>
</feature>
<sequence>MDVIAGTEEFQDWELLQPNSDLHNSPDSVSSVEEIGLIQQNYFSLDPQNQYVDESDDKSSGESNNPSWIEPGSEENPSRFLNKDPGEFWTDSSSDRSNERNERNVVDLLGTIEMGLSENEKKQVDFEASDKIVEIEEKYSENLEKFYSDSSDIVVDPMKFNDLGENSEVGTEENLDSQGRSNVSLEEKHENENIENGSERINETGDNINGEIGKKSIVWWKMPIEILKYYVSRVSPVWAVSVAAAVMGFMILGRSLYKMKKKNRGLEIKVTMDDKVSQFMSRAARLNDAFSVVKRVPVIRPTLPAVGVTPWPAMSLR</sequence>
<reference evidence="4 5" key="1">
    <citation type="submission" date="2019-12" db="EMBL/GenBank/DDBJ databases">
        <authorList>
            <person name="Alioto T."/>
            <person name="Alioto T."/>
            <person name="Gomez Garrido J."/>
        </authorList>
    </citation>
    <scope>NUCLEOTIDE SEQUENCE [LARGE SCALE GENOMIC DNA]</scope>
</reference>